<proteinExistence type="predicted"/>
<dbReference type="Proteomes" id="UP000765509">
    <property type="component" value="Unassembled WGS sequence"/>
</dbReference>
<dbReference type="AlphaFoldDB" id="A0A9Q3DF50"/>
<dbReference type="EMBL" id="AVOT02015342">
    <property type="protein sequence ID" value="MBW0499603.1"/>
    <property type="molecule type" value="Genomic_DNA"/>
</dbReference>
<protein>
    <submittedName>
        <fullName evidence="2">Uncharacterized protein</fullName>
    </submittedName>
</protein>
<comment type="caution">
    <text evidence="2">The sequence shown here is derived from an EMBL/GenBank/DDBJ whole genome shotgun (WGS) entry which is preliminary data.</text>
</comment>
<accession>A0A9Q3DF50</accession>
<name>A0A9Q3DF50_9BASI</name>
<feature type="region of interest" description="Disordered" evidence="1">
    <location>
        <begin position="1"/>
        <end position="71"/>
    </location>
</feature>
<evidence type="ECO:0000256" key="1">
    <source>
        <dbReference type="SAM" id="MobiDB-lite"/>
    </source>
</evidence>
<evidence type="ECO:0000313" key="3">
    <source>
        <dbReference type="Proteomes" id="UP000765509"/>
    </source>
</evidence>
<evidence type="ECO:0000313" key="2">
    <source>
        <dbReference type="EMBL" id="MBW0499603.1"/>
    </source>
</evidence>
<feature type="compositionally biased region" description="Basic and acidic residues" evidence="1">
    <location>
        <begin position="30"/>
        <end position="55"/>
    </location>
</feature>
<organism evidence="2 3">
    <name type="scientific">Austropuccinia psidii MF-1</name>
    <dbReference type="NCBI Taxonomy" id="1389203"/>
    <lineage>
        <taxon>Eukaryota</taxon>
        <taxon>Fungi</taxon>
        <taxon>Dikarya</taxon>
        <taxon>Basidiomycota</taxon>
        <taxon>Pucciniomycotina</taxon>
        <taxon>Pucciniomycetes</taxon>
        <taxon>Pucciniales</taxon>
        <taxon>Sphaerophragmiaceae</taxon>
        <taxon>Austropuccinia</taxon>
    </lineage>
</organism>
<keyword evidence="3" id="KW-1185">Reference proteome</keyword>
<gene>
    <name evidence="2" type="ORF">O181_039318</name>
</gene>
<sequence>MLSEDQKTKLAQGKDNSPVEVSQASTSAKKGKENPKEQSEGKAKDKGKGKAKVEQDPQNYRTPKKEKTARDNVFNMARTLMEFKKQVGGKNEPILCKEIHLLNLLNNFETCNKEILAKLNHSEYMLQKLGREILQVKESQKTIIGLESMNKEEILSLRNICARIESKFILLNQPDENYISCITKQLRELRIWVKNLENSTGHNAALFQEQLEKSDKERI</sequence>
<feature type="compositionally biased region" description="Polar residues" evidence="1">
    <location>
        <begin position="19"/>
        <end position="28"/>
    </location>
</feature>
<reference evidence="2" key="1">
    <citation type="submission" date="2021-03" db="EMBL/GenBank/DDBJ databases">
        <title>Draft genome sequence of rust myrtle Austropuccinia psidii MF-1, a brazilian biotype.</title>
        <authorList>
            <person name="Quecine M.C."/>
            <person name="Pachon D.M.R."/>
            <person name="Bonatelli M.L."/>
            <person name="Correr F.H."/>
            <person name="Franceschini L.M."/>
            <person name="Leite T.F."/>
            <person name="Margarido G.R.A."/>
            <person name="Almeida C.A."/>
            <person name="Ferrarezi J.A."/>
            <person name="Labate C.A."/>
        </authorList>
    </citation>
    <scope>NUCLEOTIDE SEQUENCE</scope>
    <source>
        <strain evidence="2">MF-1</strain>
    </source>
</reference>